<keyword evidence="3" id="KW-0378">Hydrolase</keyword>
<dbReference type="Gene3D" id="3.10.20.30">
    <property type="match status" value="1"/>
</dbReference>
<name>A0A4T0HKU0_WALIC</name>
<comment type="subunit">
    <text evidence="3">Monomer.</text>
</comment>
<dbReference type="PANTHER" id="PTHR23305">
    <property type="entry name" value="OBG GTPASE FAMILY"/>
    <property type="match status" value="1"/>
</dbReference>
<evidence type="ECO:0000256" key="3">
    <source>
        <dbReference type="HAMAP-Rule" id="MF_03167"/>
    </source>
</evidence>
<dbReference type="InterPro" id="IPR041706">
    <property type="entry name" value="YchF_N"/>
</dbReference>
<dbReference type="Gene3D" id="2.130.10.10">
    <property type="entry name" value="YVTN repeat-like/Quinoprotein amine dehydrogenase"/>
    <property type="match status" value="1"/>
</dbReference>
<accession>A0A4T0HKU0</accession>
<dbReference type="InterPro" id="IPR006073">
    <property type="entry name" value="GTP-bd"/>
</dbReference>
<evidence type="ECO:0000313" key="9">
    <source>
        <dbReference type="Proteomes" id="UP000306954"/>
    </source>
</evidence>
<evidence type="ECO:0000259" key="6">
    <source>
        <dbReference type="PROSITE" id="PS51880"/>
    </source>
</evidence>
<gene>
    <name evidence="8" type="ORF">E3P86_00011</name>
    <name evidence="7" type="ORF">E3P90_00334</name>
</gene>
<evidence type="ECO:0000313" key="8">
    <source>
        <dbReference type="EMBL" id="TIB43208.1"/>
    </source>
</evidence>
<dbReference type="PRINTS" id="PR00326">
    <property type="entry name" value="GTP1OBG"/>
</dbReference>
<evidence type="ECO:0000256" key="2">
    <source>
        <dbReference type="ARBA" id="ARBA00022840"/>
    </source>
</evidence>
<dbReference type="PROSITE" id="PS51710">
    <property type="entry name" value="G_OBG"/>
    <property type="match status" value="1"/>
</dbReference>
<dbReference type="SUPFAM" id="SSF81271">
    <property type="entry name" value="TGS-like"/>
    <property type="match status" value="1"/>
</dbReference>
<dbReference type="SMART" id="SM00320">
    <property type="entry name" value="WD40"/>
    <property type="match status" value="2"/>
</dbReference>
<dbReference type="Pfam" id="PF06071">
    <property type="entry name" value="YchF-GTPase_C"/>
    <property type="match status" value="1"/>
</dbReference>
<evidence type="ECO:0000313" key="7">
    <source>
        <dbReference type="EMBL" id="TIB16658.1"/>
    </source>
</evidence>
<dbReference type="InterPro" id="IPR001680">
    <property type="entry name" value="WD40_rpt"/>
</dbReference>
<keyword evidence="2 3" id="KW-0067">ATP-binding</keyword>
<dbReference type="Proteomes" id="UP000306954">
    <property type="component" value="Unassembled WGS sequence"/>
</dbReference>
<dbReference type="CDD" id="cd01900">
    <property type="entry name" value="YchF"/>
    <property type="match status" value="1"/>
</dbReference>
<dbReference type="InterPro" id="IPR004396">
    <property type="entry name" value="ATPase_YchF/OLA1"/>
</dbReference>
<reference evidence="9 10" key="1">
    <citation type="submission" date="2019-03" db="EMBL/GenBank/DDBJ databases">
        <title>Sequencing 23 genomes of Wallemia ichthyophaga.</title>
        <authorList>
            <person name="Gostincar C."/>
        </authorList>
    </citation>
    <scope>NUCLEOTIDE SEQUENCE [LARGE SCALE GENOMIC DNA]</scope>
    <source>
        <strain evidence="8 10">EXF-6200</strain>
        <strain evidence="7 9">EXF-8621</strain>
    </source>
</reference>
<feature type="binding site" evidence="3">
    <location>
        <position position="650"/>
    </location>
    <ligand>
        <name>ATP</name>
        <dbReference type="ChEBI" id="CHEBI:30616"/>
    </ligand>
</feature>
<dbReference type="EMBL" id="SPOI01000001">
    <property type="protein sequence ID" value="TIB43208.1"/>
    <property type="molecule type" value="Genomic_DNA"/>
</dbReference>
<dbReference type="InterPro" id="IPR036322">
    <property type="entry name" value="WD40_repeat_dom_sf"/>
</dbReference>
<dbReference type="InterPro" id="IPR004095">
    <property type="entry name" value="TGS"/>
</dbReference>
<dbReference type="PROSITE" id="PS51880">
    <property type="entry name" value="TGS"/>
    <property type="match status" value="1"/>
</dbReference>
<evidence type="ECO:0000256" key="1">
    <source>
        <dbReference type="ARBA" id="ARBA00022741"/>
    </source>
</evidence>
<comment type="subcellular location">
    <subcellularLocation>
        <location evidence="3">Cytoplasm</location>
    </subcellularLocation>
</comment>
<dbReference type="GO" id="GO:0005524">
    <property type="term" value="F:ATP binding"/>
    <property type="evidence" value="ECO:0007669"/>
    <property type="project" value="UniProtKB-UniRule"/>
</dbReference>
<dbReference type="InterPro" id="IPR012675">
    <property type="entry name" value="Beta-grasp_dom_sf"/>
</dbReference>
<dbReference type="GO" id="GO:0005737">
    <property type="term" value="C:cytoplasm"/>
    <property type="evidence" value="ECO:0007669"/>
    <property type="project" value="UniProtKB-SubCell"/>
</dbReference>
<feature type="binding site" evidence="3">
    <location>
        <begin position="440"/>
        <end position="445"/>
    </location>
    <ligand>
        <name>ATP</name>
        <dbReference type="ChEBI" id="CHEBI:30616"/>
    </ligand>
</feature>
<dbReference type="SUPFAM" id="SSF50978">
    <property type="entry name" value="WD40 repeat-like"/>
    <property type="match status" value="1"/>
</dbReference>
<dbReference type="InterPro" id="IPR012676">
    <property type="entry name" value="TGS-like"/>
</dbReference>
<dbReference type="NCBIfam" id="TIGR00092">
    <property type="entry name" value="redox-regulated ATPase YchF"/>
    <property type="match status" value="1"/>
</dbReference>
<proteinExistence type="inferred from homology"/>
<organism evidence="7 9">
    <name type="scientific">Wallemia ichthyophaga</name>
    <dbReference type="NCBI Taxonomy" id="245174"/>
    <lineage>
        <taxon>Eukaryota</taxon>
        <taxon>Fungi</taxon>
        <taxon>Dikarya</taxon>
        <taxon>Basidiomycota</taxon>
        <taxon>Wallemiomycotina</taxon>
        <taxon>Wallemiomycetes</taxon>
        <taxon>Wallemiales</taxon>
        <taxon>Wallemiaceae</taxon>
        <taxon>Wallemia</taxon>
    </lineage>
</organism>
<dbReference type="InterPro" id="IPR013029">
    <property type="entry name" value="YchF_C"/>
</dbReference>
<protein>
    <recommendedName>
        <fullName evidence="3">Obg-like ATPase 1</fullName>
    </recommendedName>
</protein>
<dbReference type="Proteomes" id="UP000310689">
    <property type="component" value="Unassembled WGS sequence"/>
</dbReference>
<dbReference type="GO" id="GO:0043023">
    <property type="term" value="F:ribosomal large subunit binding"/>
    <property type="evidence" value="ECO:0007669"/>
    <property type="project" value="UniProtKB-UniRule"/>
</dbReference>
<dbReference type="HAMAP" id="MF_00944">
    <property type="entry name" value="YchF_OLA1_ATPase"/>
    <property type="match status" value="1"/>
</dbReference>
<dbReference type="CDD" id="cd04867">
    <property type="entry name" value="TGS_YchF_OLA1"/>
    <property type="match status" value="1"/>
</dbReference>
<dbReference type="PANTHER" id="PTHR23305:SF11">
    <property type="entry name" value="OBG-LIKE ATPASE 1"/>
    <property type="match status" value="1"/>
</dbReference>
<comment type="caution">
    <text evidence="7">The sequence shown here is derived from an EMBL/GenBank/DDBJ whole genome shotgun (WGS) entry which is preliminary data.</text>
</comment>
<dbReference type="Pfam" id="PF10313">
    <property type="entry name" value="DUF2415"/>
    <property type="match status" value="1"/>
</dbReference>
<feature type="region of interest" description="Disordered" evidence="4">
    <location>
        <begin position="406"/>
        <end position="426"/>
    </location>
</feature>
<dbReference type="GO" id="GO:0016887">
    <property type="term" value="F:ATP hydrolysis activity"/>
    <property type="evidence" value="ECO:0007669"/>
    <property type="project" value="UniProtKB-UniRule"/>
</dbReference>
<dbReference type="InterPro" id="IPR027417">
    <property type="entry name" value="P-loop_NTPase"/>
</dbReference>
<dbReference type="InterPro" id="IPR031167">
    <property type="entry name" value="G_OBG"/>
</dbReference>
<dbReference type="Pfam" id="PF01926">
    <property type="entry name" value="MMR_HSR1"/>
    <property type="match status" value="1"/>
</dbReference>
<dbReference type="Gene3D" id="1.10.150.300">
    <property type="entry name" value="TGS-like domain"/>
    <property type="match status" value="1"/>
</dbReference>
<comment type="similarity">
    <text evidence="3">Belongs to the TRAFAC class OBG-HflX-like GTPase superfamily. OBG GTPase family. YchF/OLA1 subfamily.</text>
</comment>
<evidence type="ECO:0000313" key="10">
    <source>
        <dbReference type="Proteomes" id="UP000310689"/>
    </source>
</evidence>
<feature type="domain" description="OBG-type G" evidence="5">
    <location>
        <begin position="431"/>
        <end position="702"/>
    </location>
</feature>
<dbReference type="AlphaFoldDB" id="A0A4T0HKU0"/>
<dbReference type="Gene3D" id="3.40.50.300">
    <property type="entry name" value="P-loop containing nucleotide triphosphate hydrolases"/>
    <property type="match status" value="1"/>
</dbReference>
<dbReference type="InterPro" id="IPR015943">
    <property type="entry name" value="WD40/YVTN_repeat-like_dom_sf"/>
</dbReference>
<dbReference type="InterPro" id="IPR023192">
    <property type="entry name" value="TGS-like_dom_sf"/>
</dbReference>
<keyword evidence="1 3" id="KW-0547">Nucleotide-binding</keyword>
<feature type="region of interest" description="Disordered" evidence="4">
    <location>
        <begin position="280"/>
        <end position="299"/>
    </location>
</feature>
<feature type="compositionally biased region" description="Polar residues" evidence="4">
    <location>
        <begin position="280"/>
        <end position="295"/>
    </location>
</feature>
<dbReference type="GO" id="GO:0005525">
    <property type="term" value="F:GTP binding"/>
    <property type="evidence" value="ECO:0007669"/>
    <property type="project" value="InterPro"/>
</dbReference>
<feature type="domain" description="TGS" evidence="6">
    <location>
        <begin position="729"/>
        <end position="812"/>
    </location>
</feature>
<dbReference type="FunFam" id="3.10.20.30:FF:000001">
    <property type="entry name" value="Ribosome-binding ATPase YchF"/>
    <property type="match status" value="1"/>
</dbReference>
<sequence length="814" mass="89897">MTVAELVNPDPRYCFPARVSIKHPQLRDLIQTADNSSVYYPHNRSIIKHYLDAPGKPKVKSQLGYSPVTLSTGSGLLASAGSSGEITLQSLDQENRCVLSVKRLRVNAAINNHIAFAPESTSSVEPRLLVCNNDNLVRIFRVGIRTEQPELDLVTTLKFNTAVNQASISPNARICVAVGDTNEVHLFDCGNSGTFRRVKTLTSATDGGFSTAWSADGLKFAVSSQDGLCTVWDIRSIKFTSNAASKELMVFTESTNSIHVVDAMTFSPVSQQTLDLPSAASLSTPPFLSPRSESPLNDEESINSPEFFSTFFPSSNTNSRSLRQIFNNSYGATLNRLSPNHLPGEQRYCSEVQVAGIAFSMDGSRLYAASENGVMDYEINGANTKLFEGGEFISFSTTLVFHSAKKRTKMPPKKNQQPEQKIRLGRPGNNLKMGIVGLPNVGKSSLFNIMTSCDLGKAANFPYATIEPEESKVIVPDERFDWLADHYKPASRVPAFLSVIDIAGLTAGASTGAGLGNAFLSHVRAVDGIFQVVRCFDDADVIHVEGDVDPIRDMEIIQYELRLKDQEWLEKAVDYQKRTARSANHTTLSGKAEHDKLQTIIKALETVAGNEESGVEGMDIRKQIWSAKEVDVINGLNLLTAKPIIRLVNLSKRDYCRKKNKWLGKVKQWVDEKNPGDLIIPFSVALEEELMQLSDQDKEKELKSLEEEYKLPVTQCLGKITTAGYQSLELIRYFTCGEKEVRAWTIASGTKAPQAAGLIHSDFEKNFICGDIMTYDDIKEHKTENAVKGAGKMRQQGKPYVMKDGDIVYWKSNA</sequence>
<evidence type="ECO:0000259" key="5">
    <source>
        <dbReference type="PROSITE" id="PS51710"/>
    </source>
</evidence>
<comment type="function">
    <text evidence="3">Hydrolyzes ATP, and can also hydrolyze GTP with lower efficiency. Has lower affinity for GTP.</text>
</comment>
<dbReference type="FunFam" id="1.10.150.300:FF:000001">
    <property type="entry name" value="Ribosome-binding ATPase YchF"/>
    <property type="match status" value="1"/>
</dbReference>
<dbReference type="InterPro" id="IPR019417">
    <property type="entry name" value="DUF2415"/>
</dbReference>
<dbReference type="EMBL" id="SPOF01000003">
    <property type="protein sequence ID" value="TIB16658.1"/>
    <property type="molecule type" value="Genomic_DNA"/>
</dbReference>
<keyword evidence="3" id="KW-0963">Cytoplasm</keyword>
<evidence type="ECO:0000256" key="4">
    <source>
        <dbReference type="SAM" id="MobiDB-lite"/>
    </source>
</evidence>
<dbReference type="SUPFAM" id="SSF52540">
    <property type="entry name" value="P-loop containing nucleoside triphosphate hydrolases"/>
    <property type="match status" value="1"/>
</dbReference>